<reference evidence="1 2" key="1">
    <citation type="submission" date="2016-03" db="EMBL/GenBank/DDBJ databases">
        <title>Culture-independent genomics supports pathogen discovery for uncultivable bacteria within the genus Chlamydia.</title>
        <authorList>
            <person name="Taylor-Brown A."/>
            <person name="Bachmann N.L."/>
            <person name="Borel N."/>
            <person name="Polkinghorne A."/>
        </authorList>
    </citation>
    <scope>NUCLEOTIDE SEQUENCE [LARGE SCALE GENOMIC DNA]</scope>
    <source>
        <strain evidence="1 2">2742-308</strain>
    </source>
</reference>
<gene>
    <name evidence="1" type="ORF">Cs308_0515</name>
</gene>
<dbReference type="AlphaFoldDB" id="A0A1A9HV18"/>
<name>A0A1A9HV18_9CHLA</name>
<dbReference type="EMBL" id="CP014639">
    <property type="protein sequence ID" value="ANH78685.1"/>
    <property type="molecule type" value="Genomic_DNA"/>
</dbReference>
<organism evidence="1 2">
    <name type="scientific">Candidatus Chlamydia sanziniae</name>
    <dbReference type="NCBI Taxonomy" id="1806891"/>
    <lineage>
        <taxon>Bacteria</taxon>
        <taxon>Pseudomonadati</taxon>
        <taxon>Chlamydiota</taxon>
        <taxon>Chlamydiia</taxon>
        <taxon>Chlamydiales</taxon>
        <taxon>Chlamydiaceae</taxon>
        <taxon>Chlamydia/Chlamydophila group</taxon>
        <taxon>Chlamydia</taxon>
    </lineage>
</organism>
<protein>
    <submittedName>
        <fullName evidence="1">Putative phosphoprotein</fullName>
    </submittedName>
</protein>
<dbReference type="KEGG" id="csaz:Cs308_0515"/>
<accession>A0A1A9HV18</accession>
<dbReference type="PATRIC" id="fig|1806891.3.peg.507"/>
<proteinExistence type="predicted"/>
<sequence length="793" mass="91674">MPQRQSLSHDCANAHAALVSGENCDQLFAELMNRVLSDQSAVTAYDWETVSSLVRQYLQTCIRQGNHEKGIHLLNQLLPLPLPSIIKNELRVFWYRFNPNKAPLRKIVEHLHCLGCNESLHDQLLFELYKMTLYSSYEERKQEILLAKERGHYVEALNCASQLLQALDEGMCSPHTDVVNIEQCFLKKTICALQIAKARDLSQPYESLLVPYCLAEAAYAEAIETLVKKIAIGQVSRAQEVDAVLLEHALHKLSSARHEAIQELEVLIDYGEYVQSPLLYYGYFSLLELYHQDKHFPATARLLAKGEQIFTSQHLYFPEYGFFLGAYYYAQGEYVRAKEIFLGILEPATRLGKTFAKIYEYLGCIACLEENYHEAENFFLRAYKSWGREEANMGLFLAYTVQKKQASCEAMLYQMHFSFKNRQLLNTLYLLSFHIEERAGTYAVGLGNVLKKHSPPLVSELYSYCIYDMIKDRKIMYSNMITELIYSHIHKLEENALIKAKEEIQDPKYQQVLAFWKACKGDLPPIHGSYEYDEEKMATCCYEALYAKKAEAISALPLAFSEECSSLQSALRLVWALTRPKNPRVHNFLYCDRLPLRPCGDRLYLLTYDLEDYLEGNEDALMYLSVFPDLFPQSSLLSLVYYLQGYSEFSPLRKAGWFIKALAEFSDISMVGENAKAWAYIYYTLKLDLADTYFILGNISRAVEILEEVKEDWYVDNHPYVLLLKDEPCYLTMELRWVEGLAQGYTLLNETDYLIQHLLEHVEKNLLYARSRREYYGRGLAATVALCQRFLPN</sequence>
<evidence type="ECO:0000313" key="2">
    <source>
        <dbReference type="Proteomes" id="UP000078162"/>
    </source>
</evidence>
<keyword evidence="2" id="KW-1185">Reference proteome</keyword>
<evidence type="ECO:0000313" key="1">
    <source>
        <dbReference type="EMBL" id="ANH78685.1"/>
    </source>
</evidence>
<dbReference type="Proteomes" id="UP000078162">
    <property type="component" value="Chromosome"/>
</dbReference>